<dbReference type="Pfam" id="PF01578">
    <property type="entry name" value="Cytochrom_C_asm"/>
    <property type="match status" value="1"/>
</dbReference>
<keyword evidence="6" id="KW-0201">Cytochrome c-type biogenesis</keyword>
<keyword evidence="4" id="KW-0997">Cell inner membrane</keyword>
<dbReference type="OrthoDB" id="9761451at2"/>
<feature type="transmembrane region" description="Helical" evidence="10">
    <location>
        <begin position="209"/>
        <end position="229"/>
    </location>
</feature>
<proteinExistence type="inferred from homology"/>
<evidence type="ECO:0000259" key="11">
    <source>
        <dbReference type="Pfam" id="PF01578"/>
    </source>
</evidence>
<feature type="transmembrane region" description="Helical" evidence="10">
    <location>
        <begin position="615"/>
        <end position="635"/>
    </location>
</feature>
<feature type="transmembrane region" description="Helical" evidence="10">
    <location>
        <begin position="489"/>
        <end position="512"/>
    </location>
</feature>
<keyword evidence="3" id="KW-1003">Cell membrane</keyword>
<evidence type="ECO:0000256" key="7">
    <source>
        <dbReference type="ARBA" id="ARBA00022989"/>
    </source>
</evidence>
<comment type="similarity">
    <text evidence="2">Belongs to the CcmF/CycK/Ccl1/NrfE/CcsA family.</text>
</comment>
<evidence type="ECO:0000256" key="2">
    <source>
        <dbReference type="ARBA" id="ARBA00009186"/>
    </source>
</evidence>
<dbReference type="InterPro" id="IPR032523">
    <property type="entry name" value="CcmF_C"/>
</dbReference>
<dbReference type="EMBL" id="CP018632">
    <property type="protein sequence ID" value="ASJ74946.1"/>
    <property type="molecule type" value="Genomic_DNA"/>
</dbReference>
<feature type="transmembrane region" description="Helical" evidence="10">
    <location>
        <begin position="273"/>
        <end position="292"/>
    </location>
</feature>
<organism evidence="13 14">
    <name type="scientific">Granulosicoccus antarcticus IMCC3135</name>
    <dbReference type="NCBI Taxonomy" id="1192854"/>
    <lineage>
        <taxon>Bacteria</taxon>
        <taxon>Pseudomonadati</taxon>
        <taxon>Pseudomonadota</taxon>
        <taxon>Gammaproteobacteria</taxon>
        <taxon>Chromatiales</taxon>
        <taxon>Granulosicoccaceae</taxon>
        <taxon>Granulosicoccus</taxon>
    </lineage>
</organism>
<feature type="domain" description="Cytochrome c-type biogenesis protein CcmF C-terminal" evidence="12">
    <location>
        <begin position="315"/>
        <end position="637"/>
    </location>
</feature>
<reference evidence="13 14" key="1">
    <citation type="submission" date="2016-12" db="EMBL/GenBank/DDBJ databases">
        <authorList>
            <person name="Song W.-J."/>
            <person name="Kurnit D.M."/>
        </authorList>
    </citation>
    <scope>NUCLEOTIDE SEQUENCE [LARGE SCALE GENOMIC DNA]</scope>
    <source>
        <strain evidence="13 14">IMCC3135</strain>
    </source>
</reference>
<feature type="domain" description="Cytochrome c assembly protein" evidence="11">
    <location>
        <begin position="89"/>
        <end position="295"/>
    </location>
</feature>
<dbReference type="PRINTS" id="PR01410">
    <property type="entry name" value="CCBIOGENESIS"/>
</dbReference>
<feature type="transmembrane region" description="Helical" evidence="10">
    <location>
        <begin position="42"/>
        <end position="62"/>
    </location>
</feature>
<gene>
    <name evidence="13" type="primary">ccmF_2</name>
    <name evidence="13" type="ORF">IMCC3135_24395</name>
</gene>
<feature type="transmembrane region" description="Helical" evidence="10">
    <location>
        <begin position="352"/>
        <end position="374"/>
    </location>
</feature>
<evidence type="ECO:0000256" key="5">
    <source>
        <dbReference type="ARBA" id="ARBA00022692"/>
    </source>
</evidence>
<keyword evidence="7 10" id="KW-1133">Transmembrane helix</keyword>
<dbReference type="PANTHER" id="PTHR43653">
    <property type="entry name" value="CYTOCHROME C ASSEMBLY PROTEIN-RELATED"/>
    <property type="match status" value="1"/>
</dbReference>
<protein>
    <submittedName>
        <fullName evidence="13">Cytochrome c-type biogenesis protein CcmF</fullName>
    </submittedName>
</protein>
<dbReference type="Pfam" id="PF16327">
    <property type="entry name" value="CcmF_C"/>
    <property type="match status" value="1"/>
</dbReference>
<dbReference type="InterPro" id="IPR003567">
    <property type="entry name" value="Cyt_c_biogenesis"/>
</dbReference>
<name>A0A2Z2NTY8_9GAMM</name>
<dbReference type="NCBIfam" id="TIGR00353">
    <property type="entry name" value="nrfE"/>
    <property type="match status" value="1"/>
</dbReference>
<keyword evidence="5 10" id="KW-0812">Transmembrane</keyword>
<feature type="transmembrane region" description="Helical" evidence="10">
    <location>
        <begin position="249"/>
        <end position="266"/>
    </location>
</feature>
<evidence type="ECO:0000259" key="12">
    <source>
        <dbReference type="Pfam" id="PF16327"/>
    </source>
</evidence>
<evidence type="ECO:0000256" key="3">
    <source>
        <dbReference type="ARBA" id="ARBA00022475"/>
    </source>
</evidence>
<feature type="transmembrane region" description="Helical" evidence="10">
    <location>
        <begin position="177"/>
        <end position="197"/>
    </location>
</feature>
<evidence type="ECO:0000256" key="4">
    <source>
        <dbReference type="ARBA" id="ARBA00022519"/>
    </source>
</evidence>
<dbReference type="RefSeq" id="WP_088919916.1">
    <property type="nucleotide sequence ID" value="NZ_CP018632.1"/>
</dbReference>
<evidence type="ECO:0000256" key="9">
    <source>
        <dbReference type="ARBA" id="ARBA00037230"/>
    </source>
</evidence>
<dbReference type="PANTHER" id="PTHR43653:SF1">
    <property type="entry name" value="CYTOCHROME C-TYPE BIOGENESIS PROTEIN CCMF"/>
    <property type="match status" value="1"/>
</dbReference>
<feature type="transmembrane region" description="Helical" evidence="10">
    <location>
        <begin position="121"/>
        <end position="142"/>
    </location>
</feature>
<evidence type="ECO:0000256" key="8">
    <source>
        <dbReference type="ARBA" id="ARBA00023136"/>
    </source>
</evidence>
<evidence type="ECO:0000256" key="10">
    <source>
        <dbReference type="SAM" id="Phobius"/>
    </source>
</evidence>
<keyword evidence="8 10" id="KW-0472">Membrane</keyword>
<feature type="transmembrane region" description="Helical" evidence="10">
    <location>
        <begin position="394"/>
        <end position="413"/>
    </location>
</feature>
<feature type="transmembrane region" description="Helical" evidence="10">
    <location>
        <begin position="312"/>
        <end position="331"/>
    </location>
</feature>
<dbReference type="PRINTS" id="PR01411">
    <property type="entry name" value="CCMFBIOGNSIS"/>
</dbReference>
<feature type="transmembrane region" description="Helical" evidence="10">
    <location>
        <begin position="450"/>
        <end position="469"/>
    </location>
</feature>
<evidence type="ECO:0000256" key="6">
    <source>
        <dbReference type="ARBA" id="ARBA00022748"/>
    </source>
</evidence>
<dbReference type="AlphaFoldDB" id="A0A2Z2NTY8"/>
<comment type="subcellular location">
    <subcellularLocation>
        <location evidence="1">Cell inner membrane</location>
        <topology evidence="1">Multi-pass membrane protein</topology>
    </subcellularLocation>
</comment>
<evidence type="ECO:0000313" key="14">
    <source>
        <dbReference type="Proteomes" id="UP000250079"/>
    </source>
</evidence>
<evidence type="ECO:0000256" key="1">
    <source>
        <dbReference type="ARBA" id="ARBA00004429"/>
    </source>
</evidence>
<dbReference type="GO" id="GO:0017004">
    <property type="term" value="P:cytochrome complex assembly"/>
    <property type="evidence" value="ECO:0007669"/>
    <property type="project" value="UniProtKB-KW"/>
</dbReference>
<dbReference type="Proteomes" id="UP000250079">
    <property type="component" value="Chromosome"/>
</dbReference>
<dbReference type="NCBIfam" id="NF007691">
    <property type="entry name" value="PRK10369.1"/>
    <property type="match status" value="1"/>
</dbReference>
<sequence length="682" mass="74201">MIPELGHFALILALCTAIVLAVIPMIGSFTGHSGWMDMARPAAGAQLFFAFLAYACLTWSFISHDFSVLYVANTSNLSLPLIYRISGVWGGHEGSILFWCFILTVWTGAVGIFSRSLPQVLLARVLSVLGLISIGFLLFVLLTSNPFERVFPIPLDGASLNPLLQDPGMAIHPPMLYMGYVGFAVAFAFAIAALIDGQLDAATLRWMRPWTNIAWMFLTIGISLGSFWAYYELGWGGWWFWDPVENASFMPWLVGTALIHSLAASEKRGVFKAWTVLLAVLAFSLSLLGTFLVRSGVLTSVHSFAADPTRGLFILLFLGLVVGGSLLLYAVRAHKLTSTASFELISRESALLLNNILLVVACAAVLLGTLYPLFVDALGYGKLSVGEQYFNAVFVPLMLPILLMVGLGAMLNWKRDRLKGRSTTLAVLGIASLVLAALLTTQLLEYRISAVATLALAIWVAASTIYGIFYRFRNQRKRLSAVMHTPAAFWGMSIAHLGLAVFTVGVALTSIYTEEQTVRMDIDGSHTMGGYTFTFKSMEEVRGENYNAAEATFAVERDGQDVGIIKSQKRVYDVRRDGMTEAGIDGGFTRDLFVAMGEPLDGGSAWSVRIQTKPYIRWIWLGTIFMAVGGVLAAVDRRYRRLAVKQSTTARNPGSSLGRGADEKAFANLGATSTAAPGTSES</sequence>
<feature type="transmembrane region" description="Helical" evidence="10">
    <location>
        <begin position="425"/>
        <end position="444"/>
    </location>
</feature>
<dbReference type="InterPro" id="IPR002541">
    <property type="entry name" value="Cyt_c_assembly"/>
</dbReference>
<dbReference type="GO" id="GO:0005886">
    <property type="term" value="C:plasma membrane"/>
    <property type="evidence" value="ECO:0007669"/>
    <property type="project" value="UniProtKB-SubCell"/>
</dbReference>
<comment type="function">
    <text evidence="9">Required for the biogenesis of c-type cytochromes. Possible subunit of a heme lyase.</text>
</comment>
<feature type="transmembrane region" description="Helical" evidence="10">
    <location>
        <begin position="96"/>
        <end position="114"/>
    </location>
</feature>
<dbReference type="GO" id="GO:0015232">
    <property type="term" value="F:heme transmembrane transporter activity"/>
    <property type="evidence" value="ECO:0007669"/>
    <property type="project" value="InterPro"/>
</dbReference>
<feature type="transmembrane region" description="Helical" evidence="10">
    <location>
        <begin position="6"/>
        <end position="30"/>
    </location>
</feature>
<keyword evidence="14" id="KW-1185">Reference proteome</keyword>
<dbReference type="InterPro" id="IPR003568">
    <property type="entry name" value="Cyt_c_biogenesis_CcmF"/>
</dbReference>
<dbReference type="GO" id="GO:0020037">
    <property type="term" value="F:heme binding"/>
    <property type="evidence" value="ECO:0007669"/>
    <property type="project" value="InterPro"/>
</dbReference>
<accession>A0A2Z2NTY8</accession>
<dbReference type="KEGG" id="gai:IMCC3135_24395"/>
<evidence type="ECO:0000313" key="13">
    <source>
        <dbReference type="EMBL" id="ASJ74946.1"/>
    </source>
</evidence>